<dbReference type="InterPro" id="IPR004087">
    <property type="entry name" value="KH_dom"/>
</dbReference>
<dbReference type="CDD" id="cd09033">
    <property type="entry name" value="KH-I_PNPT1"/>
    <property type="match status" value="1"/>
</dbReference>
<dbReference type="InterPro" id="IPR027408">
    <property type="entry name" value="PNPase/RNase_PH_dom_sf"/>
</dbReference>
<organism evidence="9">
    <name type="scientific">Aceria tosichella</name>
    <name type="common">wheat curl mite</name>
    <dbReference type="NCBI Taxonomy" id="561515"/>
    <lineage>
        <taxon>Eukaryota</taxon>
        <taxon>Metazoa</taxon>
        <taxon>Ecdysozoa</taxon>
        <taxon>Arthropoda</taxon>
        <taxon>Chelicerata</taxon>
        <taxon>Arachnida</taxon>
        <taxon>Acari</taxon>
        <taxon>Acariformes</taxon>
        <taxon>Trombidiformes</taxon>
        <taxon>Prostigmata</taxon>
        <taxon>Eupodina</taxon>
        <taxon>Eriophyoidea</taxon>
        <taxon>Eriophyidae</taxon>
        <taxon>Eriophyinae</taxon>
        <taxon>Aceriini</taxon>
        <taxon>Aceria</taxon>
    </lineage>
</organism>
<keyword evidence="3 9" id="KW-0808">Transferase</keyword>
<dbReference type="InterPro" id="IPR015847">
    <property type="entry name" value="ExoRNase_PH_dom2"/>
</dbReference>
<dbReference type="GO" id="GO:0005739">
    <property type="term" value="C:mitochondrion"/>
    <property type="evidence" value="ECO:0007669"/>
    <property type="project" value="TreeGrafter"/>
</dbReference>
<dbReference type="GO" id="GO:0003723">
    <property type="term" value="F:RNA binding"/>
    <property type="evidence" value="ECO:0007669"/>
    <property type="project" value="UniProtKB-UniRule"/>
</dbReference>
<dbReference type="Pfam" id="PF01138">
    <property type="entry name" value="RNase_PH"/>
    <property type="match status" value="2"/>
</dbReference>
<gene>
    <name evidence="9" type="primary">PNPT1</name>
    <name evidence="9" type="ORF">g.14180</name>
</gene>
<dbReference type="Pfam" id="PF00013">
    <property type="entry name" value="KH_1"/>
    <property type="match status" value="1"/>
</dbReference>
<reference evidence="9" key="1">
    <citation type="submission" date="2018-10" db="EMBL/GenBank/DDBJ databases">
        <title>Transcriptome assembly of Aceria tosichella (Wheat curl mite) Type 2.</title>
        <authorList>
            <person name="Scully E.D."/>
            <person name="Geib S.M."/>
            <person name="Palmer N.A."/>
            <person name="Gupta A.K."/>
            <person name="Sarath G."/>
            <person name="Tatineni S."/>
        </authorList>
    </citation>
    <scope>NUCLEOTIDE SEQUENCE</scope>
    <source>
        <strain evidence="9">LincolnNE</strain>
    </source>
</reference>
<evidence type="ECO:0000259" key="8">
    <source>
        <dbReference type="PROSITE" id="PS50126"/>
    </source>
</evidence>
<dbReference type="EC" id="2.7.7.8" evidence="2"/>
<dbReference type="GO" id="GO:0000958">
    <property type="term" value="P:mitochondrial mRNA catabolic process"/>
    <property type="evidence" value="ECO:0007669"/>
    <property type="project" value="TreeGrafter"/>
</dbReference>
<evidence type="ECO:0000256" key="7">
    <source>
        <dbReference type="PROSITE-ProRule" id="PRU00117"/>
    </source>
</evidence>
<dbReference type="Gene3D" id="2.40.50.140">
    <property type="entry name" value="Nucleic acid-binding proteins"/>
    <property type="match status" value="1"/>
</dbReference>
<dbReference type="GO" id="GO:0000965">
    <property type="term" value="P:mitochondrial RNA 3'-end processing"/>
    <property type="evidence" value="ECO:0007669"/>
    <property type="project" value="TreeGrafter"/>
</dbReference>
<dbReference type="NCBIfam" id="NF008805">
    <property type="entry name" value="PRK11824.1"/>
    <property type="match status" value="1"/>
</dbReference>
<dbReference type="GO" id="GO:0004654">
    <property type="term" value="F:polyribonucleotide nucleotidyltransferase activity"/>
    <property type="evidence" value="ECO:0007669"/>
    <property type="project" value="UniProtKB-EC"/>
</dbReference>
<dbReference type="Gene3D" id="3.30.230.70">
    <property type="entry name" value="GHMP Kinase, N-terminal domain"/>
    <property type="match status" value="2"/>
</dbReference>
<dbReference type="SMART" id="SM00322">
    <property type="entry name" value="KH"/>
    <property type="match status" value="1"/>
</dbReference>
<protein>
    <recommendedName>
        <fullName evidence="2">polyribonucleotide nucleotidyltransferase</fullName>
        <ecNumber evidence="2">2.7.7.8</ecNumber>
    </recommendedName>
    <alternativeName>
        <fullName evidence="6">Polynucleotide phosphorylase 1</fullName>
    </alternativeName>
</protein>
<dbReference type="Gene3D" id="3.30.1370.10">
    <property type="entry name" value="K Homology domain, type 1"/>
    <property type="match status" value="1"/>
</dbReference>
<dbReference type="CDD" id="cd11364">
    <property type="entry name" value="RNase_PH_PNPase_2"/>
    <property type="match status" value="1"/>
</dbReference>
<dbReference type="PANTHER" id="PTHR11252:SF0">
    <property type="entry name" value="POLYRIBONUCLEOTIDE NUCLEOTIDYLTRANSFERASE 1, MITOCHONDRIAL"/>
    <property type="match status" value="1"/>
</dbReference>
<evidence type="ECO:0000256" key="6">
    <source>
        <dbReference type="ARBA" id="ARBA00031451"/>
    </source>
</evidence>
<dbReference type="SUPFAM" id="SSF54211">
    <property type="entry name" value="Ribosomal protein S5 domain 2-like"/>
    <property type="match status" value="2"/>
</dbReference>
<dbReference type="Pfam" id="PF03725">
    <property type="entry name" value="RNase_PH_C"/>
    <property type="match status" value="1"/>
</dbReference>
<dbReference type="PIRSF" id="PIRSF005499">
    <property type="entry name" value="PNPase"/>
    <property type="match status" value="1"/>
</dbReference>
<name>A0A6G1SI00_9ACAR</name>
<dbReference type="GO" id="GO:0005829">
    <property type="term" value="C:cytosol"/>
    <property type="evidence" value="ECO:0007669"/>
    <property type="project" value="TreeGrafter"/>
</dbReference>
<proteinExistence type="inferred from homology"/>
<evidence type="ECO:0000313" key="9">
    <source>
        <dbReference type="EMBL" id="MDE49543.1"/>
    </source>
</evidence>
<dbReference type="NCBIfam" id="TIGR03591">
    <property type="entry name" value="polynuc_phos"/>
    <property type="match status" value="1"/>
</dbReference>
<dbReference type="InterPro" id="IPR012162">
    <property type="entry name" value="PNPase"/>
</dbReference>
<feature type="domain" description="S1 motif" evidence="8">
    <location>
        <begin position="683"/>
        <end position="754"/>
    </location>
</feature>
<evidence type="ECO:0000256" key="5">
    <source>
        <dbReference type="ARBA" id="ARBA00022884"/>
    </source>
</evidence>
<evidence type="ECO:0000256" key="2">
    <source>
        <dbReference type="ARBA" id="ARBA00012416"/>
    </source>
</evidence>
<sequence length="766" mass="84470">MKPHSPIVYSMDRVARQLSRVASDASSGSRGKLKFETANLAKFSNGACTCSLGDTSVLVTAVSHQPVKNNHTSFLPLTVNYKQKAAAAGRIPMTHLRRDIGITEREVLIGRMIDRSIRPSFWKGFRNETQVICNLLAVDGHNDPDVLAINGASASLAISDIPWNGPIGAVRVGLVGDRIFANPSRKEQDQSRLDLVISANHVGNVIMMDGSCREPILMQDLVKAMKFGIKECRTIIEAIVKLQKSCGKPKRTLELADLPQQEHILFVRGIAQDKIKSVLANHDYDKTSRDEAMQSVREDVLSLAQAKFSGTDQSVLSESFNYAVRYVYRRLLAETRIRCDGRQLSDLRPIICQIDLYKPLHGSALFQRGQTQVLCSTTFDSPDAAFRTDSMTSIVSGVKEKNFMLHYDFPPYATNDIGRVGAMPDRREIGHGALAERGIRPLVPENQDLTIRLNCEVLESNGSSSMASVCAGSLSLMDAGVNISEHVAGVAMGLISDLDNGQQMDNSTSNEIFSDESRYSILTDILGFEDYIGDMDFKIAGTKKGVTALQLDVKPNLGVPFTVLYQAIQRAHVARSEIINKMDKVIKAPRNERKANHPVIKTIRIPQHKVAAFVGFGGANLKKLMAKIGVRVSAYGEIDANELGAANSDNFIVFAPNQEAMQEAEEYIKSIVEKQREPELEFNGIYTATIQEVRPNGVMVTLYQSMTPALLPLSQLDIRSVAHPSALNLEVGQQIQVKYFGRDPATGHMRLSRKSLMMTSVSRVHR</sequence>
<dbReference type="InterPro" id="IPR004088">
    <property type="entry name" value="KH_dom_type_1"/>
</dbReference>
<dbReference type="FunFam" id="3.30.230.70:FF:000001">
    <property type="entry name" value="Polyribonucleotide nucleotidyltransferase"/>
    <property type="match status" value="1"/>
</dbReference>
<dbReference type="SUPFAM" id="SSF54791">
    <property type="entry name" value="Eukaryotic type KH-domain (KH-domain type I)"/>
    <property type="match status" value="1"/>
</dbReference>
<dbReference type="SUPFAM" id="SSF50249">
    <property type="entry name" value="Nucleic acid-binding proteins"/>
    <property type="match status" value="1"/>
</dbReference>
<dbReference type="PROSITE" id="PS50084">
    <property type="entry name" value="KH_TYPE_1"/>
    <property type="match status" value="1"/>
</dbReference>
<keyword evidence="4" id="KW-0548">Nucleotidyltransferase</keyword>
<dbReference type="PROSITE" id="PS50126">
    <property type="entry name" value="S1"/>
    <property type="match status" value="1"/>
</dbReference>
<dbReference type="InterPro" id="IPR036345">
    <property type="entry name" value="ExoRNase_PH_dom2_sf"/>
</dbReference>
<dbReference type="InterPro" id="IPR020568">
    <property type="entry name" value="Ribosomal_Su5_D2-typ_SF"/>
</dbReference>
<dbReference type="PANTHER" id="PTHR11252">
    <property type="entry name" value="POLYRIBONUCLEOTIDE NUCLEOTIDYLTRANSFERASE"/>
    <property type="match status" value="1"/>
</dbReference>
<evidence type="ECO:0000256" key="4">
    <source>
        <dbReference type="ARBA" id="ARBA00022695"/>
    </source>
</evidence>
<dbReference type="EMBL" id="GGYP01004772">
    <property type="protein sequence ID" value="MDE49543.1"/>
    <property type="molecule type" value="Transcribed_RNA"/>
</dbReference>
<dbReference type="InterPro" id="IPR036612">
    <property type="entry name" value="KH_dom_type_1_sf"/>
</dbReference>
<accession>A0A6G1SI00</accession>
<dbReference type="AlphaFoldDB" id="A0A6G1SI00"/>
<dbReference type="InterPro" id="IPR012340">
    <property type="entry name" value="NA-bd_OB-fold"/>
</dbReference>
<dbReference type="InterPro" id="IPR001247">
    <property type="entry name" value="ExoRNase_PH_dom1"/>
</dbReference>
<evidence type="ECO:0000256" key="1">
    <source>
        <dbReference type="ARBA" id="ARBA00007404"/>
    </source>
</evidence>
<keyword evidence="5 7" id="KW-0694">RNA-binding</keyword>
<comment type="similarity">
    <text evidence="1">Belongs to the polyribonucleotide nucleotidyltransferase family.</text>
</comment>
<dbReference type="GO" id="GO:0000175">
    <property type="term" value="F:3'-5'-RNA exonuclease activity"/>
    <property type="evidence" value="ECO:0007669"/>
    <property type="project" value="TreeGrafter"/>
</dbReference>
<dbReference type="FunFam" id="2.40.50.140:FF:000113">
    <property type="entry name" value="polyribonucleotide nucleotidyltransferase 1, mitochondrial"/>
    <property type="match status" value="1"/>
</dbReference>
<evidence type="ECO:0000256" key="3">
    <source>
        <dbReference type="ARBA" id="ARBA00022679"/>
    </source>
</evidence>
<dbReference type="SUPFAM" id="SSF55666">
    <property type="entry name" value="Ribonuclease PH domain 2-like"/>
    <property type="match status" value="2"/>
</dbReference>
<dbReference type="InterPro" id="IPR003029">
    <property type="entry name" value="S1_domain"/>
</dbReference>